<feature type="site" description="Cleavage; by autolysis" evidence="9">
    <location>
        <begin position="189"/>
        <end position="190"/>
    </location>
</feature>
<dbReference type="GO" id="GO:0004358">
    <property type="term" value="F:L-glutamate N-acetyltransferase activity, acting on acetyl-L-ornithine as donor"/>
    <property type="evidence" value="ECO:0007669"/>
    <property type="project" value="UniProtKB-UniRule"/>
</dbReference>
<comment type="pathway">
    <text evidence="9">Amino-acid biosynthesis; L-arginine biosynthesis; L-ornithine and N-acetyl-L-glutamate from L-glutamate and N(2)-acetyl-L-ornithine (cyclic): step 1/1.</text>
</comment>
<comment type="subunit">
    <text evidence="2 9">Heterotetramer of two alpha and two beta chains.</text>
</comment>
<dbReference type="NCBIfam" id="NF003802">
    <property type="entry name" value="PRK05388.1"/>
    <property type="match status" value="1"/>
</dbReference>
<gene>
    <name evidence="9 10" type="primary">argJ</name>
    <name evidence="10" type="ORF">NEISUBOT_03854</name>
</gene>
<keyword evidence="5 9" id="KW-0808">Transferase</keyword>
<dbReference type="AlphaFoldDB" id="A0A9W5IRH4"/>
<dbReference type="CDD" id="cd02152">
    <property type="entry name" value="OAT"/>
    <property type="match status" value="1"/>
</dbReference>
<dbReference type="HAMAP" id="MF_01106">
    <property type="entry name" value="ArgJ"/>
    <property type="match status" value="1"/>
</dbReference>
<keyword evidence="9" id="KW-0963">Cytoplasm</keyword>
<keyword evidence="9" id="KW-0511">Multifunctional enzyme</keyword>
<dbReference type="InterPro" id="IPR042195">
    <property type="entry name" value="ArgJ_beta_C"/>
</dbReference>
<evidence type="ECO:0000256" key="3">
    <source>
        <dbReference type="ARBA" id="ARBA00022571"/>
    </source>
</evidence>
<evidence type="ECO:0000313" key="11">
    <source>
        <dbReference type="Proteomes" id="UP000004621"/>
    </source>
</evidence>
<evidence type="ECO:0000256" key="1">
    <source>
        <dbReference type="ARBA" id="ARBA00006774"/>
    </source>
</evidence>
<accession>A0A9W5IRH4</accession>
<feature type="binding site" evidence="9">
    <location>
        <position position="401"/>
    </location>
    <ligand>
        <name>substrate</name>
    </ligand>
</feature>
<dbReference type="Proteomes" id="UP000004621">
    <property type="component" value="Unassembled WGS sequence"/>
</dbReference>
<feature type="binding site" evidence="9">
    <location>
        <position position="190"/>
    </location>
    <ligand>
        <name>substrate</name>
    </ligand>
</feature>
<feature type="active site" description="Nucleophile" evidence="9">
    <location>
        <position position="190"/>
    </location>
</feature>
<dbReference type="GO" id="GO:0004042">
    <property type="term" value="F:L-glutamate N-acetyltransferase activity"/>
    <property type="evidence" value="ECO:0007669"/>
    <property type="project" value="UniProtKB-UniRule"/>
</dbReference>
<dbReference type="RefSeq" id="WP_004519540.1">
    <property type="nucleotide sequence ID" value="NZ_ACEO02000003.1"/>
</dbReference>
<feature type="binding site" evidence="9">
    <location>
        <position position="406"/>
    </location>
    <ligand>
        <name>substrate</name>
    </ligand>
</feature>
<dbReference type="GO" id="GO:0006526">
    <property type="term" value="P:L-arginine biosynthetic process"/>
    <property type="evidence" value="ECO:0007669"/>
    <property type="project" value="UniProtKB-UniRule"/>
</dbReference>
<dbReference type="Gene3D" id="3.10.20.340">
    <property type="entry name" value="ArgJ beta chain, C-terminal domain"/>
    <property type="match status" value="1"/>
</dbReference>
<evidence type="ECO:0000256" key="2">
    <source>
        <dbReference type="ARBA" id="ARBA00011475"/>
    </source>
</evidence>
<keyword evidence="7 9" id="KW-0012">Acyltransferase</keyword>
<comment type="pathway">
    <text evidence="9">Amino-acid biosynthesis; L-arginine biosynthesis; N(2)-acetyl-L-ornithine from L-glutamate: step 1/4.</text>
</comment>
<comment type="similarity">
    <text evidence="1 9">Belongs to the ArgJ family.</text>
</comment>
<evidence type="ECO:0000256" key="7">
    <source>
        <dbReference type="ARBA" id="ARBA00023315"/>
    </source>
</evidence>
<comment type="caution">
    <text evidence="10">The sequence shown here is derived from an EMBL/GenBank/DDBJ whole genome shotgun (WGS) entry which is preliminary data.</text>
</comment>
<dbReference type="EMBL" id="ACEO02000003">
    <property type="protein sequence ID" value="EFC52502.1"/>
    <property type="molecule type" value="Genomic_DNA"/>
</dbReference>
<organism evidence="10 11">
    <name type="scientific">Neisseria subflava NJ9703</name>
    <dbReference type="NCBI Taxonomy" id="546268"/>
    <lineage>
        <taxon>Bacteria</taxon>
        <taxon>Pseudomonadati</taxon>
        <taxon>Pseudomonadota</taxon>
        <taxon>Betaproteobacteria</taxon>
        <taxon>Neisseriales</taxon>
        <taxon>Neisseriaceae</taxon>
        <taxon>Neisseria</taxon>
    </lineage>
</organism>
<comment type="catalytic activity">
    <reaction evidence="9">
        <text>L-glutamate + acetyl-CoA = N-acetyl-L-glutamate + CoA + H(+)</text>
        <dbReference type="Rhea" id="RHEA:24292"/>
        <dbReference type="ChEBI" id="CHEBI:15378"/>
        <dbReference type="ChEBI" id="CHEBI:29985"/>
        <dbReference type="ChEBI" id="CHEBI:44337"/>
        <dbReference type="ChEBI" id="CHEBI:57287"/>
        <dbReference type="ChEBI" id="CHEBI:57288"/>
        <dbReference type="EC" id="2.3.1.1"/>
    </reaction>
</comment>
<feature type="binding site" evidence="9">
    <location>
        <position position="179"/>
    </location>
    <ligand>
        <name>substrate</name>
    </ligand>
</feature>
<reference evidence="10 11" key="1">
    <citation type="submission" date="2010-01" db="EMBL/GenBank/DDBJ databases">
        <authorList>
            <person name="Weinstock G."/>
            <person name="Sodergren E."/>
            <person name="Clifton S."/>
            <person name="Fulton L."/>
            <person name="Fulton B."/>
            <person name="Courtney L."/>
            <person name="Fronick C."/>
            <person name="Harrison M."/>
            <person name="Strong C."/>
            <person name="Farmer C."/>
            <person name="Delahaunty K."/>
            <person name="Markovic C."/>
            <person name="Hall O."/>
            <person name="Minx P."/>
            <person name="Tomlinson C."/>
            <person name="Mitreva M."/>
            <person name="Nelson J."/>
            <person name="Hou S."/>
            <person name="Wollam A."/>
            <person name="Pepin K.H."/>
            <person name="Johnson M."/>
            <person name="Bhonagiri V."/>
            <person name="Nash W.E."/>
            <person name="Warren W."/>
            <person name="Chinwalla A."/>
            <person name="Mardis E.R."/>
            <person name="Wilson R.K."/>
        </authorList>
    </citation>
    <scope>NUCLEOTIDE SEQUENCE [LARGE SCALE GENOMIC DNA]</scope>
    <source>
        <strain evidence="10 11">NJ9703</strain>
    </source>
</reference>
<feature type="chain" id="PRO_5041028699" description="Arginine biosynthesis bifunctional protein ArgJ alpha chain" evidence="9">
    <location>
        <begin position="1"/>
        <end position="189"/>
    </location>
</feature>
<evidence type="ECO:0000256" key="4">
    <source>
        <dbReference type="ARBA" id="ARBA00022605"/>
    </source>
</evidence>
<dbReference type="GO" id="GO:0005737">
    <property type="term" value="C:cytoplasm"/>
    <property type="evidence" value="ECO:0007669"/>
    <property type="project" value="UniProtKB-SubCell"/>
</dbReference>
<feature type="site" description="Involved in the stabilization of negative charge on the oxyanion by the formation of the oxyanion hole" evidence="9">
    <location>
        <position position="120"/>
    </location>
</feature>
<comment type="function">
    <text evidence="9">Catalyzes two activities which are involved in the cyclic version of arginine biosynthesis: the synthesis of N-acetylglutamate from glutamate and acetyl-CoA as the acetyl donor, and of ornithine by transacetylation between N(2)-acetylornithine and glutamate.</text>
</comment>
<dbReference type="EC" id="2.3.1.1" evidence="9"/>
<protein>
    <recommendedName>
        <fullName evidence="9">Arginine biosynthesis bifunctional protein ArgJ</fullName>
    </recommendedName>
    <domain>
        <recommendedName>
            <fullName evidence="9">Glutamate N-acetyltransferase</fullName>
            <ecNumber evidence="9">2.3.1.35</ecNumber>
        </recommendedName>
        <alternativeName>
            <fullName evidence="9">Ornithine acetyltransferase</fullName>
            <shortName evidence="9">OATase</shortName>
        </alternativeName>
        <alternativeName>
            <fullName evidence="9">Ornithine transacetylase</fullName>
        </alternativeName>
    </domain>
    <domain>
        <recommendedName>
            <fullName evidence="9">Amino-acid acetyltransferase</fullName>
            <ecNumber evidence="9">2.3.1.1</ecNumber>
        </recommendedName>
        <alternativeName>
            <fullName evidence="9">N-acetylglutamate synthase</fullName>
            <shortName evidence="9">AGSase</shortName>
        </alternativeName>
    </domain>
    <component>
        <recommendedName>
            <fullName evidence="9">Arginine biosynthesis bifunctional protein ArgJ alpha chain</fullName>
        </recommendedName>
    </component>
    <component>
        <recommendedName>
            <fullName evidence="9">Arginine biosynthesis bifunctional protein ArgJ beta chain</fullName>
        </recommendedName>
    </component>
</protein>
<keyword evidence="6 9" id="KW-0068">Autocatalytic cleavage</keyword>
<feature type="site" description="Involved in the stabilization of negative charge on the oxyanion by the formation of the oxyanion hole" evidence="9">
    <location>
        <position position="119"/>
    </location>
</feature>
<dbReference type="FunFam" id="3.60.70.12:FF:000001">
    <property type="entry name" value="Arginine biosynthesis bifunctional protein ArgJ, chloroplastic"/>
    <property type="match status" value="1"/>
</dbReference>
<dbReference type="GO" id="GO:0006592">
    <property type="term" value="P:ornithine biosynthetic process"/>
    <property type="evidence" value="ECO:0007669"/>
    <property type="project" value="TreeGrafter"/>
</dbReference>
<dbReference type="SUPFAM" id="SSF56266">
    <property type="entry name" value="DmpA/ArgJ-like"/>
    <property type="match status" value="1"/>
</dbReference>
<dbReference type="FunFam" id="3.10.20.340:FF:000001">
    <property type="entry name" value="Arginine biosynthesis bifunctional protein ArgJ, chloroplastic"/>
    <property type="match status" value="1"/>
</dbReference>
<dbReference type="Pfam" id="PF01960">
    <property type="entry name" value="ArgJ"/>
    <property type="match status" value="1"/>
</dbReference>
<dbReference type="PANTHER" id="PTHR23100:SF0">
    <property type="entry name" value="ARGININE BIOSYNTHESIS BIFUNCTIONAL PROTEIN ARGJ, MITOCHONDRIAL"/>
    <property type="match status" value="1"/>
</dbReference>
<comment type="catalytic activity">
    <reaction evidence="8 9">
        <text>N(2)-acetyl-L-ornithine + L-glutamate = N-acetyl-L-glutamate + L-ornithine</text>
        <dbReference type="Rhea" id="RHEA:15349"/>
        <dbReference type="ChEBI" id="CHEBI:29985"/>
        <dbReference type="ChEBI" id="CHEBI:44337"/>
        <dbReference type="ChEBI" id="CHEBI:46911"/>
        <dbReference type="ChEBI" id="CHEBI:57805"/>
        <dbReference type="EC" id="2.3.1.35"/>
    </reaction>
</comment>
<keyword evidence="3 9" id="KW-0055">Arginine biosynthesis</keyword>
<dbReference type="Gene3D" id="3.60.70.12">
    <property type="entry name" value="L-amino peptidase D-ALA esterase/amidase"/>
    <property type="match status" value="1"/>
</dbReference>
<evidence type="ECO:0000256" key="9">
    <source>
        <dbReference type="HAMAP-Rule" id="MF_01106"/>
    </source>
</evidence>
<feature type="binding site" evidence="9">
    <location>
        <position position="277"/>
    </location>
    <ligand>
        <name>substrate</name>
    </ligand>
</feature>
<evidence type="ECO:0000256" key="6">
    <source>
        <dbReference type="ARBA" id="ARBA00022813"/>
    </source>
</evidence>
<evidence type="ECO:0000256" key="8">
    <source>
        <dbReference type="ARBA" id="ARBA00049439"/>
    </source>
</evidence>
<comment type="subcellular location">
    <subcellularLocation>
        <location evidence="9">Cytoplasm</location>
    </subcellularLocation>
</comment>
<name>A0A9W5IRH4_NEISU</name>
<proteinExistence type="inferred from homology"/>
<sequence length="406" mass="43314">MAVNLTEKRADELLEIDGIRLFTGRAGIKQQDRDDLTLMVLGGGHTVGAVFTQNRFCAAPVHIAKSHLFDQDGVCALVINTGNANAGTGAQGRLDAIKVCAAVAEQVGCQSNQIMPFSTGVILEPLPVDKIVAALPQVRPAFWSDAARAIMTTDTVPKAASRTGLVGEKHTVRATGISKGSGMIHPNMATMLSFIATDAKVSQPILQLMTQEIADESFNTITVDGDTSTNDSFVIMATGRCGQSEIDNTADPRYAQLKALLGSLALELAQAIVRDGEGATKFITVEVQNAKTREEARKVAYAVAHSPLVKTAFFASDPNLGRLLAAVGYAGIEDLDVDALKMWLDDVLVAENGGRAESYTEEAGQAVMNRPEITVRIDLQRGDTTAAVYTCDLSHEYVSINADYRS</sequence>
<dbReference type="NCBIfam" id="TIGR00120">
    <property type="entry name" value="ArgJ"/>
    <property type="match status" value="1"/>
</dbReference>
<dbReference type="InterPro" id="IPR002813">
    <property type="entry name" value="Arg_biosynth_ArgJ"/>
</dbReference>
<feature type="chain" id="PRO_5041028700" description="Arginine biosynthesis bifunctional protein ArgJ beta chain" evidence="9">
    <location>
        <begin position="190"/>
        <end position="406"/>
    </location>
</feature>
<dbReference type="PANTHER" id="PTHR23100">
    <property type="entry name" value="ARGININE BIOSYNTHESIS BIFUNCTIONAL PROTEIN ARGJ"/>
    <property type="match status" value="1"/>
</dbReference>
<dbReference type="InterPro" id="IPR016117">
    <property type="entry name" value="ArgJ-like_dom_sf"/>
</dbReference>
<dbReference type="EC" id="2.3.1.35" evidence="9"/>
<keyword evidence="4 9" id="KW-0028">Amino-acid biosynthesis</keyword>
<feature type="binding site" evidence="9">
    <location>
        <position position="152"/>
    </location>
    <ligand>
        <name>substrate</name>
    </ligand>
</feature>
<evidence type="ECO:0000313" key="10">
    <source>
        <dbReference type="EMBL" id="EFC52502.1"/>
    </source>
</evidence>
<evidence type="ECO:0000256" key="5">
    <source>
        <dbReference type="ARBA" id="ARBA00022679"/>
    </source>
</evidence>